<dbReference type="AlphaFoldDB" id="A0A838AEM1"/>
<organism evidence="2 3">
    <name type="scientific">Haloechinothrix aidingensis</name>
    <dbReference type="NCBI Taxonomy" id="2752311"/>
    <lineage>
        <taxon>Bacteria</taxon>
        <taxon>Bacillati</taxon>
        <taxon>Actinomycetota</taxon>
        <taxon>Actinomycetes</taxon>
        <taxon>Pseudonocardiales</taxon>
        <taxon>Pseudonocardiaceae</taxon>
        <taxon>Haloechinothrix</taxon>
    </lineage>
</organism>
<dbReference type="PANTHER" id="PTHR35585">
    <property type="entry name" value="HHE DOMAIN PROTEIN (AFU_ORTHOLOGUE AFUA_4G00730)"/>
    <property type="match status" value="1"/>
</dbReference>
<dbReference type="Pfam" id="PF01814">
    <property type="entry name" value="Hemerythrin"/>
    <property type="match status" value="1"/>
</dbReference>
<evidence type="ECO:0000313" key="3">
    <source>
        <dbReference type="Proteomes" id="UP000582974"/>
    </source>
</evidence>
<dbReference type="Proteomes" id="UP000582974">
    <property type="component" value="Unassembled WGS sequence"/>
</dbReference>
<sequence>MTTTNGDEELVQAIHGEHREIEGLFEELERDTAGPEYRRQLVDHIIATLVRHITVTEQYLYPEVRHRVPDGSVLVDQLLDEHARAEEAMKELERTSPSDARFEQLLGSLADRTRQGFDSERERMLPQLEAACGTDHLNRLGAKMALAKDSAPTHPHPGAPDKPPSNLIIDPGIGIVDRIRDALASSHVSGA</sequence>
<proteinExistence type="predicted"/>
<name>A0A838AEM1_9PSEU</name>
<evidence type="ECO:0000313" key="2">
    <source>
        <dbReference type="EMBL" id="MBA0127756.1"/>
    </source>
</evidence>
<evidence type="ECO:0000259" key="1">
    <source>
        <dbReference type="Pfam" id="PF01814"/>
    </source>
</evidence>
<dbReference type="EMBL" id="JACCKD010000008">
    <property type="protein sequence ID" value="MBA0127756.1"/>
    <property type="molecule type" value="Genomic_DNA"/>
</dbReference>
<dbReference type="Gene3D" id="1.20.120.520">
    <property type="entry name" value="nmb1532 protein domain like"/>
    <property type="match status" value="1"/>
</dbReference>
<gene>
    <name evidence="2" type="ORF">H0B56_19600</name>
</gene>
<reference evidence="2 3" key="1">
    <citation type="submission" date="2020-07" db="EMBL/GenBank/DDBJ databases">
        <title>Genome of Haloechinothrix sp.</title>
        <authorList>
            <person name="Tang S.-K."/>
            <person name="Yang L."/>
            <person name="Zhu W.-Y."/>
        </authorList>
    </citation>
    <scope>NUCLEOTIDE SEQUENCE [LARGE SCALE GENOMIC DNA]</scope>
    <source>
        <strain evidence="2 3">YIM 98757</strain>
    </source>
</reference>
<keyword evidence="3" id="KW-1185">Reference proteome</keyword>
<accession>A0A838AEM1</accession>
<dbReference type="PANTHER" id="PTHR35585:SF1">
    <property type="entry name" value="HHE DOMAIN PROTEIN (AFU_ORTHOLOGUE AFUA_4G00730)"/>
    <property type="match status" value="1"/>
</dbReference>
<protein>
    <submittedName>
        <fullName evidence="2">Hemerythrin domain-containing protein</fullName>
    </submittedName>
</protein>
<dbReference type="InterPro" id="IPR012312">
    <property type="entry name" value="Hemerythrin-like"/>
</dbReference>
<feature type="domain" description="Hemerythrin-like" evidence="1">
    <location>
        <begin position="11"/>
        <end position="128"/>
    </location>
</feature>
<comment type="caution">
    <text evidence="2">The sequence shown here is derived from an EMBL/GenBank/DDBJ whole genome shotgun (WGS) entry which is preliminary data.</text>
</comment>
<dbReference type="RefSeq" id="WP_180894568.1">
    <property type="nucleotide sequence ID" value="NZ_JACCKD010000008.1"/>
</dbReference>